<organism evidence="3">
    <name type="scientific">Onchocerca flexuosa</name>
    <dbReference type="NCBI Taxonomy" id="387005"/>
    <lineage>
        <taxon>Eukaryota</taxon>
        <taxon>Metazoa</taxon>
        <taxon>Ecdysozoa</taxon>
        <taxon>Nematoda</taxon>
        <taxon>Chromadorea</taxon>
        <taxon>Rhabditida</taxon>
        <taxon>Spirurina</taxon>
        <taxon>Spiruromorpha</taxon>
        <taxon>Filarioidea</taxon>
        <taxon>Onchocercidae</taxon>
        <taxon>Onchocerca</taxon>
    </lineage>
</organism>
<accession>A0A183HE62</accession>
<proteinExistence type="predicted"/>
<keyword evidence="2" id="KW-1185">Reference proteome</keyword>
<protein>
    <submittedName>
        <fullName evidence="3">E3 ubiquitin-protein ligase RNF213</fullName>
    </submittedName>
</protein>
<evidence type="ECO:0000313" key="2">
    <source>
        <dbReference type="Proteomes" id="UP000267606"/>
    </source>
</evidence>
<dbReference type="STRING" id="387005.A0A183HE62"/>
<sequence length="383" mass="43798">CLIKIIQFFHVPCCSNQFQQSFQSGIVDFTCAVQEDILDIICLCRISDGIRYCLRAASIDCLNGVLTIPWKGINETHGGDPEVSVLQAKPKQSLATQKSYIFDPNRYPFDIVLRSVQLVCKKGTFNWELLARRQDWRMLKEAVEKYCSSIEFDQHYVTREDRSLLASFPPGQDRFWTALTKMCNELMQNECLSLGLWHSVSLGLYGTVQQGRFTVCRPGDEQLRWFERLIGNDEKNVKICWEIVTKFAIGGLVASAISVQENEQFINVFSSVSHIFEDAIQKFTELRPVDEFDLGTAAETPFHGSFTVGLLATHFERLIDDRLALSQCFIALMELVKIISSHNETILLDTRWGLTVNTHEKSLHDMNRQFSILSQSMKLRISM</sequence>
<reference evidence="1 2" key="2">
    <citation type="submission" date="2018-11" db="EMBL/GenBank/DDBJ databases">
        <authorList>
            <consortium name="Pathogen Informatics"/>
        </authorList>
    </citation>
    <scope>NUCLEOTIDE SEQUENCE [LARGE SCALE GENOMIC DNA]</scope>
</reference>
<name>A0A183HE62_9BILA</name>
<evidence type="ECO:0000313" key="3">
    <source>
        <dbReference type="WBParaSite" id="OFLC_0000577301-mRNA-1"/>
    </source>
</evidence>
<evidence type="ECO:0000313" key="1">
    <source>
        <dbReference type="EMBL" id="VDO44277.1"/>
    </source>
</evidence>
<dbReference type="AlphaFoldDB" id="A0A183HE62"/>
<dbReference type="WBParaSite" id="OFLC_0000577301-mRNA-1">
    <property type="protein sequence ID" value="OFLC_0000577301-mRNA-1"/>
    <property type="gene ID" value="OFLC_0000577301"/>
</dbReference>
<gene>
    <name evidence="1" type="ORF">OFLC_LOCUS5775</name>
</gene>
<dbReference type="Proteomes" id="UP000267606">
    <property type="component" value="Unassembled WGS sequence"/>
</dbReference>
<reference evidence="3" key="1">
    <citation type="submission" date="2016-06" db="UniProtKB">
        <authorList>
            <consortium name="WormBaseParasite"/>
        </authorList>
    </citation>
    <scope>IDENTIFICATION</scope>
</reference>
<dbReference type="EMBL" id="UZAJ01005143">
    <property type="protein sequence ID" value="VDO44277.1"/>
    <property type="molecule type" value="Genomic_DNA"/>
</dbReference>